<reference evidence="2 3" key="1">
    <citation type="journal article" date="2020" name="Nat. Food">
        <title>A phased Vanilla planifolia genome enables genetic improvement of flavour and production.</title>
        <authorList>
            <person name="Hasing T."/>
            <person name="Tang H."/>
            <person name="Brym M."/>
            <person name="Khazi F."/>
            <person name="Huang T."/>
            <person name="Chambers A.H."/>
        </authorList>
    </citation>
    <scope>NUCLEOTIDE SEQUENCE [LARGE SCALE GENOMIC DNA]</scope>
    <source>
        <tissue evidence="2">Leaf</tissue>
    </source>
</reference>
<evidence type="ECO:0000313" key="2">
    <source>
        <dbReference type="EMBL" id="KAG0496615.1"/>
    </source>
</evidence>
<organism evidence="2 3">
    <name type="scientific">Vanilla planifolia</name>
    <name type="common">Vanilla</name>
    <dbReference type="NCBI Taxonomy" id="51239"/>
    <lineage>
        <taxon>Eukaryota</taxon>
        <taxon>Viridiplantae</taxon>
        <taxon>Streptophyta</taxon>
        <taxon>Embryophyta</taxon>
        <taxon>Tracheophyta</taxon>
        <taxon>Spermatophyta</taxon>
        <taxon>Magnoliopsida</taxon>
        <taxon>Liliopsida</taxon>
        <taxon>Asparagales</taxon>
        <taxon>Orchidaceae</taxon>
        <taxon>Vanilloideae</taxon>
        <taxon>Vanilleae</taxon>
        <taxon>Vanilla</taxon>
    </lineage>
</organism>
<protein>
    <submittedName>
        <fullName evidence="2">Uncharacterized protein</fullName>
    </submittedName>
</protein>
<dbReference type="Proteomes" id="UP000636800">
    <property type="component" value="Chromosome 1"/>
</dbReference>
<sequence>MSLFNNTQFLDLPDQLGYVQCGFCTTFLLEKQAGSVGEEGEGRACEGEEEAEAPSKKRNRHHNISFKLA</sequence>
<dbReference type="OrthoDB" id="415590at2759"/>
<feature type="region of interest" description="Disordered" evidence="1">
    <location>
        <begin position="34"/>
        <end position="69"/>
    </location>
</feature>
<dbReference type="AlphaFoldDB" id="A0A835VGX9"/>
<dbReference type="EMBL" id="JADCNL010000001">
    <property type="protein sequence ID" value="KAG0496615.1"/>
    <property type="molecule type" value="Genomic_DNA"/>
</dbReference>
<keyword evidence="3" id="KW-1185">Reference proteome</keyword>
<evidence type="ECO:0000313" key="3">
    <source>
        <dbReference type="Proteomes" id="UP000636800"/>
    </source>
</evidence>
<proteinExistence type="predicted"/>
<feature type="compositionally biased region" description="Basic residues" evidence="1">
    <location>
        <begin position="56"/>
        <end position="69"/>
    </location>
</feature>
<accession>A0A835VGX9</accession>
<evidence type="ECO:0000256" key="1">
    <source>
        <dbReference type="SAM" id="MobiDB-lite"/>
    </source>
</evidence>
<gene>
    <name evidence="2" type="ORF">HPP92_001306</name>
</gene>
<comment type="caution">
    <text evidence="2">The sequence shown here is derived from an EMBL/GenBank/DDBJ whole genome shotgun (WGS) entry which is preliminary data.</text>
</comment>
<name>A0A835VGX9_VANPL</name>